<dbReference type="RefSeq" id="WP_111446079.1">
    <property type="nucleotide sequence ID" value="NZ_QKZK01000017.1"/>
</dbReference>
<dbReference type="GO" id="GO:0051213">
    <property type="term" value="F:dioxygenase activity"/>
    <property type="evidence" value="ECO:0007669"/>
    <property type="project" value="UniProtKB-KW"/>
</dbReference>
<dbReference type="GO" id="GO:0018580">
    <property type="term" value="F:nitronate monooxygenase activity"/>
    <property type="evidence" value="ECO:0007669"/>
    <property type="project" value="InterPro"/>
</dbReference>
<keyword evidence="1" id="KW-0285">Flavoprotein</keyword>
<dbReference type="PANTHER" id="PTHR32332">
    <property type="entry name" value="2-NITROPROPANE DIOXYGENASE"/>
    <property type="match status" value="1"/>
</dbReference>
<dbReference type="EMBL" id="QKZK01000017">
    <property type="protein sequence ID" value="PZX15135.1"/>
    <property type="molecule type" value="Genomic_DNA"/>
</dbReference>
<keyword evidence="2" id="KW-0288">FMN</keyword>
<organism evidence="4 5">
    <name type="scientific">Breznakibacter xylanolyticus</name>
    <dbReference type="NCBI Taxonomy" id="990"/>
    <lineage>
        <taxon>Bacteria</taxon>
        <taxon>Pseudomonadati</taxon>
        <taxon>Bacteroidota</taxon>
        <taxon>Bacteroidia</taxon>
        <taxon>Marinilabiliales</taxon>
        <taxon>Marinilabiliaceae</taxon>
        <taxon>Breznakibacter</taxon>
    </lineage>
</organism>
<comment type="caution">
    <text evidence="4">The sequence shown here is derived from an EMBL/GenBank/DDBJ whole genome shotgun (WGS) entry which is preliminary data.</text>
</comment>
<evidence type="ECO:0000313" key="4">
    <source>
        <dbReference type="EMBL" id="PZX15135.1"/>
    </source>
</evidence>
<keyword evidence="3" id="KW-0560">Oxidoreductase</keyword>
<name>A0A2W7N445_9BACT</name>
<keyword evidence="4" id="KW-0223">Dioxygenase</keyword>
<evidence type="ECO:0000256" key="2">
    <source>
        <dbReference type="ARBA" id="ARBA00022643"/>
    </source>
</evidence>
<evidence type="ECO:0000256" key="1">
    <source>
        <dbReference type="ARBA" id="ARBA00022630"/>
    </source>
</evidence>
<dbReference type="InterPro" id="IPR013785">
    <property type="entry name" value="Aldolase_TIM"/>
</dbReference>
<keyword evidence="5" id="KW-1185">Reference proteome</keyword>
<sequence length="367" mass="39093">MEALKIGDLIVKQPIVQGGMGIAISLSGLASAVANAGGIGMISAAGIGMGQPDYMKNFKGANIRALQQQIRRAKSLTNGAIGVNVMMALTDHEALIRTTIEEDADLVVMGAGLPLKIPAMLAEAGLTDFRTKLVVKVSSGKAAKLIFQSWASKYQRIPDAVVVEGPLAGGHLGFKKSELSQEPVPLHQLVRDTVSALRPFEEQFGREIPVIAGGGIYTGHDMYHIMQAGAKAVKLGTRFVTTHECDADLAFKQSYLTCADASGIDIIDSPVGLPGRVVKSAFVEQIQRGETKPFKCAWHCLSTCNFKEAPFCIAQVLYNASQGKMDEGFAFAGTNAWRATQIESVADVMAQLVAEYELEATQAPALV</sequence>
<evidence type="ECO:0000313" key="5">
    <source>
        <dbReference type="Proteomes" id="UP000249239"/>
    </source>
</evidence>
<gene>
    <name evidence="4" type="ORF">LX69_02223</name>
</gene>
<dbReference type="AlphaFoldDB" id="A0A2W7N445"/>
<dbReference type="Proteomes" id="UP000249239">
    <property type="component" value="Unassembled WGS sequence"/>
</dbReference>
<proteinExistence type="predicted"/>
<dbReference type="CDD" id="cd04730">
    <property type="entry name" value="NPD_like"/>
    <property type="match status" value="1"/>
</dbReference>
<dbReference type="Pfam" id="PF03060">
    <property type="entry name" value="NMO"/>
    <property type="match status" value="1"/>
</dbReference>
<dbReference type="SUPFAM" id="SSF51412">
    <property type="entry name" value="Inosine monophosphate dehydrogenase (IMPDH)"/>
    <property type="match status" value="1"/>
</dbReference>
<reference evidence="4 5" key="1">
    <citation type="submission" date="2018-06" db="EMBL/GenBank/DDBJ databases">
        <title>Genomic Encyclopedia of Archaeal and Bacterial Type Strains, Phase II (KMG-II): from individual species to whole genera.</title>
        <authorList>
            <person name="Goeker M."/>
        </authorList>
    </citation>
    <scope>NUCLEOTIDE SEQUENCE [LARGE SCALE GENOMIC DNA]</scope>
    <source>
        <strain evidence="4 5">DSM 6779</strain>
    </source>
</reference>
<dbReference type="InterPro" id="IPR004136">
    <property type="entry name" value="NMO"/>
</dbReference>
<protein>
    <submittedName>
        <fullName evidence="4">NAD(P)H-dependent flavin oxidoreductase YrpB (Nitropropane dioxygenase family)</fullName>
    </submittedName>
</protein>
<dbReference type="OrthoDB" id="9778912at2"/>
<dbReference type="PANTHER" id="PTHR32332:SF18">
    <property type="entry name" value="2-NITROPROPANE DIOXYGENASE"/>
    <property type="match status" value="1"/>
</dbReference>
<accession>A0A2W7N445</accession>
<evidence type="ECO:0000256" key="3">
    <source>
        <dbReference type="ARBA" id="ARBA00023002"/>
    </source>
</evidence>
<dbReference type="Gene3D" id="3.20.20.70">
    <property type="entry name" value="Aldolase class I"/>
    <property type="match status" value="1"/>
</dbReference>